<comment type="caution">
    <text evidence="2">The sequence shown here is derived from an EMBL/GenBank/DDBJ whole genome shotgun (WGS) entry which is preliminary data.</text>
</comment>
<dbReference type="Proteomes" id="UP000054770">
    <property type="component" value="Unassembled WGS sequence"/>
</dbReference>
<dbReference type="Pfam" id="PF06796">
    <property type="entry name" value="NapE"/>
    <property type="match status" value="1"/>
</dbReference>
<reference evidence="2" key="1">
    <citation type="submission" date="2016-01" db="EMBL/GenBank/DDBJ databases">
        <authorList>
            <person name="Peeters C."/>
        </authorList>
    </citation>
    <scope>NUCLEOTIDE SEQUENCE [LARGE SCALE GENOMIC DNA]</scope>
    <source>
        <strain evidence="2">LMG 22940</strain>
    </source>
</reference>
<keyword evidence="3" id="KW-1185">Reference proteome</keyword>
<dbReference type="InterPro" id="IPR004448">
    <property type="entry name" value="Nitrate_reductase_NapE"/>
</dbReference>
<evidence type="ECO:0000313" key="3">
    <source>
        <dbReference type="Proteomes" id="UP000054770"/>
    </source>
</evidence>
<keyword evidence="1" id="KW-1133">Transmembrane helix</keyword>
<dbReference type="EMBL" id="FCON02000133">
    <property type="protein sequence ID" value="SAL83180.1"/>
    <property type="molecule type" value="Genomic_DNA"/>
</dbReference>
<dbReference type="AlphaFoldDB" id="A0A158KRG2"/>
<dbReference type="NCBIfam" id="TIGR02973">
    <property type="entry name" value="nitrate_rd_NapE"/>
    <property type="match status" value="1"/>
</dbReference>
<sequence>MTDAQNAVAESGHRKAEELRSFLFLTAVMVPVLTVMFIAAYGFVVWFYQLLIAGPPH</sequence>
<dbReference type="InterPro" id="IPR010649">
    <property type="entry name" value="NapE_TorE"/>
</dbReference>
<dbReference type="OrthoDB" id="7596241at2"/>
<accession>A0A158KRG2</accession>
<proteinExistence type="predicted"/>
<name>A0A158KRG2_9BURK</name>
<evidence type="ECO:0000256" key="1">
    <source>
        <dbReference type="SAM" id="Phobius"/>
    </source>
</evidence>
<dbReference type="RefSeq" id="WP_087648715.1">
    <property type="nucleotide sequence ID" value="NZ_FCON02000133.1"/>
</dbReference>
<keyword evidence="1" id="KW-0812">Transmembrane</keyword>
<protein>
    <submittedName>
        <fullName evidence="2">Periplasmic nitrate reductase protein NapE</fullName>
    </submittedName>
</protein>
<evidence type="ECO:0000313" key="2">
    <source>
        <dbReference type="EMBL" id="SAL83180.1"/>
    </source>
</evidence>
<keyword evidence="1" id="KW-0472">Membrane</keyword>
<gene>
    <name evidence="2" type="ORF">AWB68_06807</name>
</gene>
<feature type="transmembrane region" description="Helical" evidence="1">
    <location>
        <begin position="22"/>
        <end position="48"/>
    </location>
</feature>
<organism evidence="2 3">
    <name type="scientific">Caballeronia choica</name>
    <dbReference type="NCBI Taxonomy" id="326476"/>
    <lineage>
        <taxon>Bacteria</taxon>
        <taxon>Pseudomonadati</taxon>
        <taxon>Pseudomonadota</taxon>
        <taxon>Betaproteobacteria</taxon>
        <taxon>Burkholderiales</taxon>
        <taxon>Burkholderiaceae</taxon>
        <taxon>Caballeronia</taxon>
    </lineage>
</organism>